<evidence type="ECO:0000256" key="2">
    <source>
        <dbReference type="ARBA" id="ARBA00023125"/>
    </source>
</evidence>
<accession>A0A837D7H6</accession>
<dbReference type="OMA" id="MARTIRH"/>
<dbReference type="PANTHER" id="PTHR30055">
    <property type="entry name" value="HTH-TYPE TRANSCRIPTIONAL REGULATOR RUTR"/>
    <property type="match status" value="1"/>
</dbReference>
<keyword evidence="1" id="KW-0805">Transcription regulation</keyword>
<dbReference type="SUPFAM" id="SSF48498">
    <property type="entry name" value="Tetracyclin repressor-like, C-terminal domain"/>
    <property type="match status" value="1"/>
</dbReference>
<feature type="domain" description="HTH tetR-type" evidence="4">
    <location>
        <begin position="24"/>
        <end position="69"/>
    </location>
</feature>
<dbReference type="InterPro" id="IPR001647">
    <property type="entry name" value="HTH_TetR"/>
</dbReference>
<keyword evidence="3" id="KW-0804">Transcription</keyword>
<keyword evidence="2" id="KW-0238">DNA-binding</keyword>
<protein>
    <submittedName>
        <fullName evidence="5">TetR family transcriptional regulator</fullName>
    </submittedName>
</protein>
<dbReference type="GO" id="GO:0000976">
    <property type="term" value="F:transcription cis-regulatory region binding"/>
    <property type="evidence" value="ECO:0007669"/>
    <property type="project" value="TreeGrafter"/>
</dbReference>
<sequence>MQVNDDFAAGAGLTPTEAARRAQIIDATIGVIAELGYSRTSFARIIEKAGLSSTRMISYHFENKNELIMATLMTLIDHHDRFIDERVEATSDRAVLLQSFLRAEISYLATHPQHGRALAEIAAHAGSEDDSRTFELIVHDLRFGRLERQLTQGQREGQFADFDAGIMARTIRHALEGLAQQLVADPGLDSQHYADEITKLFTRATGAA</sequence>
<dbReference type="InterPro" id="IPR009057">
    <property type="entry name" value="Homeodomain-like_sf"/>
</dbReference>
<evidence type="ECO:0000259" key="4">
    <source>
        <dbReference type="Pfam" id="PF00440"/>
    </source>
</evidence>
<dbReference type="SUPFAM" id="SSF46689">
    <property type="entry name" value="Homeodomain-like"/>
    <property type="match status" value="1"/>
</dbReference>
<dbReference type="RefSeq" id="WP_015786577.1">
    <property type="nucleotide sequence ID" value="NZ_FOWS01000001.1"/>
</dbReference>
<evidence type="ECO:0000313" key="6">
    <source>
        <dbReference type="Proteomes" id="UP000030848"/>
    </source>
</evidence>
<dbReference type="Pfam" id="PF00440">
    <property type="entry name" value="TetR_N"/>
    <property type="match status" value="1"/>
</dbReference>
<proteinExistence type="predicted"/>
<dbReference type="InterPro" id="IPR036271">
    <property type="entry name" value="Tet_transcr_reg_TetR-rel_C_sf"/>
</dbReference>
<comment type="caution">
    <text evidence="5">The sequence shown here is derived from an EMBL/GenBank/DDBJ whole genome shotgun (WGS) entry which is preliminary data.</text>
</comment>
<dbReference type="OrthoDB" id="9806334at2"/>
<dbReference type="AlphaFoldDB" id="A0A837D7H6"/>
<dbReference type="PANTHER" id="PTHR30055:SF234">
    <property type="entry name" value="HTH-TYPE TRANSCRIPTIONAL REGULATOR BETI"/>
    <property type="match status" value="1"/>
</dbReference>
<gene>
    <name evidence="5" type="ORF">MINT15_37320</name>
</gene>
<evidence type="ECO:0000313" key="5">
    <source>
        <dbReference type="EMBL" id="KHF43530.1"/>
    </source>
</evidence>
<name>A0A837D7H6_9PSEU</name>
<dbReference type="GO" id="GO:0003700">
    <property type="term" value="F:DNA-binding transcription factor activity"/>
    <property type="evidence" value="ECO:0007669"/>
    <property type="project" value="TreeGrafter"/>
</dbReference>
<reference evidence="5 6" key="1">
    <citation type="submission" date="2014-10" db="EMBL/GenBank/DDBJ databases">
        <title>Genome sequence of Micropolyspora internatus JCM3315.</title>
        <authorList>
            <person name="Shin S.-K."/>
            <person name="Yi H."/>
        </authorList>
    </citation>
    <scope>NUCLEOTIDE SEQUENCE [LARGE SCALE GENOMIC DNA]</scope>
    <source>
        <strain evidence="5 6">JCM 3315</strain>
    </source>
</reference>
<dbReference type="InterPro" id="IPR050109">
    <property type="entry name" value="HTH-type_TetR-like_transc_reg"/>
</dbReference>
<organism evidence="5 6">
    <name type="scientific">Saccharomonospora viridis</name>
    <dbReference type="NCBI Taxonomy" id="1852"/>
    <lineage>
        <taxon>Bacteria</taxon>
        <taxon>Bacillati</taxon>
        <taxon>Actinomycetota</taxon>
        <taxon>Actinomycetes</taxon>
        <taxon>Pseudonocardiales</taxon>
        <taxon>Pseudonocardiaceae</taxon>
        <taxon>Saccharomonospora</taxon>
    </lineage>
</organism>
<dbReference type="EMBL" id="JRZE01000006">
    <property type="protein sequence ID" value="KHF43530.1"/>
    <property type="molecule type" value="Genomic_DNA"/>
</dbReference>
<evidence type="ECO:0000256" key="1">
    <source>
        <dbReference type="ARBA" id="ARBA00023015"/>
    </source>
</evidence>
<dbReference type="Gene3D" id="1.10.357.10">
    <property type="entry name" value="Tetracycline Repressor, domain 2"/>
    <property type="match status" value="1"/>
</dbReference>
<evidence type="ECO:0000256" key="3">
    <source>
        <dbReference type="ARBA" id="ARBA00023163"/>
    </source>
</evidence>
<dbReference type="Proteomes" id="UP000030848">
    <property type="component" value="Unassembled WGS sequence"/>
</dbReference>